<organism evidence="2 3">
    <name type="scientific">Trichonephila clavata</name>
    <name type="common">Joro spider</name>
    <name type="synonym">Nephila clavata</name>
    <dbReference type="NCBI Taxonomy" id="2740835"/>
    <lineage>
        <taxon>Eukaryota</taxon>
        <taxon>Metazoa</taxon>
        <taxon>Ecdysozoa</taxon>
        <taxon>Arthropoda</taxon>
        <taxon>Chelicerata</taxon>
        <taxon>Arachnida</taxon>
        <taxon>Araneae</taxon>
        <taxon>Araneomorphae</taxon>
        <taxon>Entelegynae</taxon>
        <taxon>Araneoidea</taxon>
        <taxon>Nephilidae</taxon>
        <taxon>Trichonephila</taxon>
    </lineage>
</organism>
<protein>
    <submittedName>
        <fullName evidence="2">Uncharacterized protein</fullName>
    </submittedName>
</protein>
<proteinExistence type="predicted"/>
<evidence type="ECO:0000256" key="1">
    <source>
        <dbReference type="SAM" id="MobiDB-lite"/>
    </source>
</evidence>
<sequence length="148" mass="16678">MLYWVLNKKQVANEEDFLNHSSLADIHKGVGTEGSNANDHLKELHGRNTLGLPHLQSSYPLVTSSEEETDSDDSSERFIKKRKMFEDDNFSNASKKIFRPSSVSIQKNISSKSPTSIKKGTFLLKKGSTRTPSSIRHFVGMRPKNVKK</sequence>
<comment type="caution">
    <text evidence="2">The sequence shown here is derived from an EMBL/GenBank/DDBJ whole genome shotgun (WGS) entry which is preliminary data.</text>
</comment>
<gene>
    <name evidence="2" type="ORF">TNCT_262311</name>
</gene>
<dbReference type="EMBL" id="BMAO01000908">
    <property type="protein sequence ID" value="GFQ69962.1"/>
    <property type="molecule type" value="Genomic_DNA"/>
</dbReference>
<dbReference type="Proteomes" id="UP000887116">
    <property type="component" value="Unassembled WGS sequence"/>
</dbReference>
<feature type="compositionally biased region" description="Polar residues" evidence="1">
    <location>
        <begin position="108"/>
        <end position="118"/>
    </location>
</feature>
<evidence type="ECO:0000313" key="2">
    <source>
        <dbReference type="EMBL" id="GFQ69962.1"/>
    </source>
</evidence>
<accession>A0A8X6H9X3</accession>
<feature type="region of interest" description="Disordered" evidence="1">
    <location>
        <begin position="108"/>
        <end position="128"/>
    </location>
</feature>
<name>A0A8X6H9X3_TRICU</name>
<reference evidence="2" key="1">
    <citation type="submission" date="2020-07" db="EMBL/GenBank/DDBJ databases">
        <title>Multicomponent nature underlies the extraordinary mechanical properties of spider dragline silk.</title>
        <authorList>
            <person name="Kono N."/>
            <person name="Nakamura H."/>
            <person name="Mori M."/>
            <person name="Yoshida Y."/>
            <person name="Ohtoshi R."/>
            <person name="Malay A.D."/>
            <person name="Moran D.A.P."/>
            <person name="Tomita M."/>
            <person name="Numata K."/>
            <person name="Arakawa K."/>
        </authorList>
    </citation>
    <scope>NUCLEOTIDE SEQUENCE</scope>
</reference>
<evidence type="ECO:0000313" key="3">
    <source>
        <dbReference type="Proteomes" id="UP000887116"/>
    </source>
</evidence>
<keyword evidence="3" id="KW-1185">Reference proteome</keyword>
<dbReference type="AlphaFoldDB" id="A0A8X6H9X3"/>